<dbReference type="SUPFAM" id="SSF55961">
    <property type="entry name" value="Bet v1-like"/>
    <property type="match status" value="1"/>
</dbReference>
<evidence type="ECO:0000313" key="2">
    <source>
        <dbReference type="EMBL" id="GAA2425728.1"/>
    </source>
</evidence>
<gene>
    <name evidence="2" type="ORF">GCM10010421_10660</name>
</gene>
<dbReference type="CDD" id="cd07812">
    <property type="entry name" value="SRPBCC"/>
    <property type="match status" value="1"/>
</dbReference>
<name>A0ABN3JAM6_9ACTN</name>
<dbReference type="InterPro" id="IPR023393">
    <property type="entry name" value="START-like_dom_sf"/>
</dbReference>
<dbReference type="EMBL" id="BAAATK010000005">
    <property type="protein sequence ID" value="GAA2425728.1"/>
    <property type="molecule type" value="Genomic_DNA"/>
</dbReference>
<evidence type="ECO:0000256" key="1">
    <source>
        <dbReference type="SAM" id="MobiDB-lite"/>
    </source>
</evidence>
<evidence type="ECO:0000313" key="3">
    <source>
        <dbReference type="Proteomes" id="UP001500460"/>
    </source>
</evidence>
<organism evidence="2 3">
    <name type="scientific">Streptomyces glaucus</name>
    <dbReference type="NCBI Taxonomy" id="284029"/>
    <lineage>
        <taxon>Bacteria</taxon>
        <taxon>Bacillati</taxon>
        <taxon>Actinomycetota</taxon>
        <taxon>Actinomycetes</taxon>
        <taxon>Kitasatosporales</taxon>
        <taxon>Streptomycetaceae</taxon>
        <taxon>Streptomyces</taxon>
    </lineage>
</organism>
<feature type="compositionally biased region" description="Low complexity" evidence="1">
    <location>
        <begin position="1"/>
        <end position="19"/>
    </location>
</feature>
<sequence length="186" mass="20579">MPVGRPAKRPAAVAPSAARRSVRGGRGAPDGAGPVPYDRAVVTFFVERTAPLPPDEAWRRLTEWHRHGEVVPLTRVTVTTPPPTRRGTLFVARTGVGPLAFDDPMEVTVWQPPRDGTPGRCRLEKRGRAITGWAEIEVRPGPGGRARVVWREEVRVRFLPGLFDGALRRAARYVFGRAANRLLRMP</sequence>
<protein>
    <submittedName>
        <fullName evidence="2">SRPBCC family protein</fullName>
    </submittedName>
</protein>
<feature type="region of interest" description="Disordered" evidence="1">
    <location>
        <begin position="1"/>
        <end position="34"/>
    </location>
</feature>
<proteinExistence type="predicted"/>
<accession>A0ABN3JAM6</accession>
<dbReference type="Gene3D" id="3.30.530.20">
    <property type="match status" value="1"/>
</dbReference>
<comment type="caution">
    <text evidence="2">The sequence shown here is derived from an EMBL/GenBank/DDBJ whole genome shotgun (WGS) entry which is preliminary data.</text>
</comment>
<reference evidence="2 3" key="1">
    <citation type="journal article" date="2019" name="Int. J. Syst. Evol. Microbiol.">
        <title>The Global Catalogue of Microorganisms (GCM) 10K type strain sequencing project: providing services to taxonomists for standard genome sequencing and annotation.</title>
        <authorList>
            <consortium name="The Broad Institute Genomics Platform"/>
            <consortium name="The Broad Institute Genome Sequencing Center for Infectious Disease"/>
            <person name="Wu L."/>
            <person name="Ma J."/>
        </authorList>
    </citation>
    <scope>NUCLEOTIDE SEQUENCE [LARGE SCALE GENOMIC DNA]</scope>
    <source>
        <strain evidence="2 3">JCM 6922</strain>
    </source>
</reference>
<dbReference type="Proteomes" id="UP001500460">
    <property type="component" value="Unassembled WGS sequence"/>
</dbReference>
<keyword evidence="3" id="KW-1185">Reference proteome</keyword>